<keyword evidence="2" id="KW-0963">Cytoplasm</keyword>
<keyword evidence="4" id="KW-0677">Repeat</keyword>
<keyword evidence="14" id="KW-1185">Reference proteome</keyword>
<evidence type="ECO:0000256" key="10">
    <source>
        <dbReference type="ARBA" id="ARBA00038378"/>
    </source>
</evidence>
<dbReference type="Gene3D" id="3.80.10.10">
    <property type="entry name" value="Ribonuclease Inhibitor"/>
    <property type="match status" value="1"/>
</dbReference>
<evidence type="ECO:0000256" key="8">
    <source>
        <dbReference type="ARBA" id="ARBA00023212"/>
    </source>
</evidence>
<gene>
    <name evidence="13" type="ORF">ATANTOWER_020865</name>
</gene>
<dbReference type="PANTHER" id="PTHR45973">
    <property type="entry name" value="PROTEIN PHOSPHATASE 1 REGULATORY SUBUNIT SDS22-RELATED"/>
    <property type="match status" value="1"/>
</dbReference>
<dbReference type="SUPFAM" id="SSF52075">
    <property type="entry name" value="Outer arm dynein light chain 1"/>
    <property type="match status" value="1"/>
</dbReference>
<keyword evidence="5" id="KW-0282">Flagellum</keyword>
<dbReference type="Pfam" id="PF14580">
    <property type="entry name" value="LRR_9"/>
    <property type="match status" value="1"/>
</dbReference>
<protein>
    <recommendedName>
        <fullName evidence="11">Dynein regulatory complex subunit 3</fullName>
    </recommendedName>
</protein>
<evidence type="ECO:0000256" key="4">
    <source>
        <dbReference type="ARBA" id="ARBA00022737"/>
    </source>
</evidence>
<evidence type="ECO:0000256" key="2">
    <source>
        <dbReference type="ARBA" id="ARBA00022490"/>
    </source>
</evidence>
<evidence type="ECO:0000256" key="6">
    <source>
        <dbReference type="ARBA" id="ARBA00023054"/>
    </source>
</evidence>
<organism evidence="13 14">
    <name type="scientific">Ataeniobius toweri</name>
    <dbReference type="NCBI Taxonomy" id="208326"/>
    <lineage>
        <taxon>Eukaryota</taxon>
        <taxon>Metazoa</taxon>
        <taxon>Chordata</taxon>
        <taxon>Craniata</taxon>
        <taxon>Vertebrata</taxon>
        <taxon>Euteleostomi</taxon>
        <taxon>Actinopterygii</taxon>
        <taxon>Neopterygii</taxon>
        <taxon>Teleostei</taxon>
        <taxon>Neoteleostei</taxon>
        <taxon>Acanthomorphata</taxon>
        <taxon>Ovalentaria</taxon>
        <taxon>Atherinomorphae</taxon>
        <taxon>Cyprinodontiformes</taxon>
        <taxon>Goodeidae</taxon>
        <taxon>Ataeniobius</taxon>
    </lineage>
</organism>
<keyword evidence="8" id="KW-0206">Cytoskeleton</keyword>
<evidence type="ECO:0000256" key="5">
    <source>
        <dbReference type="ARBA" id="ARBA00022846"/>
    </source>
</evidence>
<evidence type="ECO:0000256" key="7">
    <source>
        <dbReference type="ARBA" id="ARBA00023069"/>
    </source>
</evidence>
<dbReference type="InterPro" id="IPR032675">
    <property type="entry name" value="LRR_dom_sf"/>
</dbReference>
<feature type="coiled-coil region" evidence="12">
    <location>
        <begin position="332"/>
        <end position="373"/>
    </location>
</feature>
<dbReference type="InterPro" id="IPR050576">
    <property type="entry name" value="Cilia_flagella_integrity"/>
</dbReference>
<proteinExistence type="inferred from homology"/>
<reference evidence="13 14" key="1">
    <citation type="submission" date="2021-07" db="EMBL/GenBank/DDBJ databases">
        <authorList>
            <person name="Palmer J.M."/>
        </authorList>
    </citation>
    <scope>NUCLEOTIDE SEQUENCE [LARGE SCALE GENOMIC DNA]</scope>
    <source>
        <strain evidence="13 14">AT_MEX2019</strain>
        <tissue evidence="13">Muscle</tissue>
    </source>
</reference>
<evidence type="ECO:0000256" key="12">
    <source>
        <dbReference type="SAM" id="Coils"/>
    </source>
</evidence>
<dbReference type="PROSITE" id="PS51450">
    <property type="entry name" value="LRR"/>
    <property type="match status" value="3"/>
</dbReference>
<sequence>MDSDSSSTDEEFLRKTLVKQLTENEKQALHNYSLESLHHSEFITLVLEFKDIMKMDFLHDFTSLVRLDLNNNLIEKIWGLDHLTNLTWLNLSCNRIKNIEGLESLQKLELLNLSNNQISLLNNMDTLENLSHFFISKNLIRRTDTLLYLRRFKSLFKLSIAGNPLTEKDDHSLYVAALFPNVTLLDNILIGQKMRDEAIIKYQNELKKFRLEELQEQQADGFEQNQDASVNNIVQSSFHSKIEIETYYQQRASQILAEFDEPHIQRRIEIKKLEDPELKKIKINKCSDEISQLRESLLNLEFELVENLDYNIKHLESCISEIVFTGKDSASHDDLLETINETENRVTRVNDSKAALIKELQDKEEKRNRVRISDIHQYVDYLRKQLKDLD</sequence>
<dbReference type="EMBL" id="JAHUTI010069287">
    <property type="protein sequence ID" value="MED6254244.1"/>
    <property type="molecule type" value="Genomic_DNA"/>
</dbReference>
<accession>A0ABU7BXX6</accession>
<evidence type="ECO:0000256" key="3">
    <source>
        <dbReference type="ARBA" id="ARBA00022614"/>
    </source>
</evidence>
<dbReference type="Proteomes" id="UP001345963">
    <property type="component" value="Unassembled WGS sequence"/>
</dbReference>
<evidence type="ECO:0000313" key="14">
    <source>
        <dbReference type="Proteomes" id="UP001345963"/>
    </source>
</evidence>
<keyword evidence="3" id="KW-0433">Leucine-rich repeat</keyword>
<evidence type="ECO:0000256" key="9">
    <source>
        <dbReference type="ARBA" id="ARBA00023273"/>
    </source>
</evidence>
<evidence type="ECO:0000256" key="11">
    <source>
        <dbReference type="ARBA" id="ARBA00040950"/>
    </source>
</evidence>
<comment type="subcellular location">
    <subcellularLocation>
        <location evidence="1">Cytoplasm</location>
        <location evidence="1">Cytoskeleton</location>
        <location evidence="1">Flagellum axoneme</location>
    </subcellularLocation>
</comment>
<comment type="similarity">
    <text evidence="10">Belongs to the DRC3 family.</text>
</comment>
<keyword evidence="9" id="KW-0966">Cell projection</keyword>
<keyword evidence="7" id="KW-0969">Cilium</keyword>
<keyword evidence="6 12" id="KW-0175">Coiled coil</keyword>
<comment type="caution">
    <text evidence="13">The sequence shown here is derived from an EMBL/GenBank/DDBJ whole genome shotgun (WGS) entry which is preliminary data.</text>
</comment>
<dbReference type="PANTHER" id="PTHR45973:SF12">
    <property type="entry name" value="DYNEIN REGULATORY COMPLEX SUBUNIT 3"/>
    <property type="match status" value="1"/>
</dbReference>
<evidence type="ECO:0000256" key="1">
    <source>
        <dbReference type="ARBA" id="ARBA00004611"/>
    </source>
</evidence>
<dbReference type="InterPro" id="IPR001611">
    <property type="entry name" value="Leu-rich_rpt"/>
</dbReference>
<evidence type="ECO:0000313" key="13">
    <source>
        <dbReference type="EMBL" id="MED6254244.1"/>
    </source>
</evidence>
<name>A0ABU7BXX6_9TELE</name>
<dbReference type="SMART" id="SM00365">
    <property type="entry name" value="LRR_SD22"/>
    <property type="match status" value="3"/>
</dbReference>